<evidence type="ECO:0000256" key="1">
    <source>
        <dbReference type="ARBA" id="ARBA00001971"/>
    </source>
</evidence>
<keyword evidence="4 5" id="KW-0408">Iron</keyword>
<comment type="similarity">
    <text evidence="2 6">Belongs to the cytochrome P450 family.</text>
</comment>
<keyword evidence="8" id="KW-1185">Reference proteome</keyword>
<dbReference type="GO" id="GO:0004497">
    <property type="term" value="F:monooxygenase activity"/>
    <property type="evidence" value="ECO:0007669"/>
    <property type="project" value="UniProtKB-KW"/>
</dbReference>
<dbReference type="InterPro" id="IPR017972">
    <property type="entry name" value="Cyt_P450_CS"/>
</dbReference>
<dbReference type="GO" id="GO:0020037">
    <property type="term" value="F:heme binding"/>
    <property type="evidence" value="ECO:0007669"/>
    <property type="project" value="InterPro"/>
</dbReference>
<keyword evidence="6" id="KW-0560">Oxidoreductase</keyword>
<protein>
    <submittedName>
        <fullName evidence="7">Cytochrome P450</fullName>
    </submittedName>
</protein>
<organism evidence="7 8">
    <name type="scientific">Lophiotrema nucula</name>
    <dbReference type="NCBI Taxonomy" id="690887"/>
    <lineage>
        <taxon>Eukaryota</taxon>
        <taxon>Fungi</taxon>
        <taxon>Dikarya</taxon>
        <taxon>Ascomycota</taxon>
        <taxon>Pezizomycotina</taxon>
        <taxon>Dothideomycetes</taxon>
        <taxon>Pleosporomycetidae</taxon>
        <taxon>Pleosporales</taxon>
        <taxon>Lophiotremataceae</taxon>
        <taxon>Lophiotrema</taxon>
    </lineage>
</organism>
<evidence type="ECO:0000256" key="6">
    <source>
        <dbReference type="RuleBase" id="RU000461"/>
    </source>
</evidence>
<name>A0A6A5ZCT4_9PLEO</name>
<dbReference type="AlphaFoldDB" id="A0A6A5ZCT4"/>
<dbReference type="SUPFAM" id="SSF48264">
    <property type="entry name" value="Cytochrome P450"/>
    <property type="match status" value="1"/>
</dbReference>
<evidence type="ECO:0000256" key="5">
    <source>
        <dbReference type="PIRSR" id="PIRSR602403-1"/>
    </source>
</evidence>
<dbReference type="GO" id="GO:0016705">
    <property type="term" value="F:oxidoreductase activity, acting on paired donors, with incorporation or reduction of molecular oxygen"/>
    <property type="evidence" value="ECO:0007669"/>
    <property type="project" value="InterPro"/>
</dbReference>
<sequence>MSSLSLTNTVLTTLALTVLSTVFYRLYLHPLANVPGPRLAAVTRIWLAYQSRKGKNNTFEVELHRRYGHVVRISPNEVMCDTEEAVRKGFHAGSDYKKGAWYQVCAAPDSRRKGDDRFDLLTEMDKERYRMQRRTIGPAYSIAGMEKHEELLNGYIDKYAAKMKSFNGKWLDLSEWMHIFALDALSTFTFSKTLDYTNQENDGGNMKGSDMHWAYFTVVGLFPWLVELTQRIPRVGMYLMIPISLAFGLKVPTGLPIFPFCIPNILDRLSRLDSTAKTKAPADRPGLVLSARDPSGNGKVINDDVVEGEEKDLLASLMQLHSSKEDRFRPAWVLGISLTNFGAGHDTMTITLSAAMYWIARTPAVKERLVKDLRDAGIGPGAKYNDIITKVPYLMACLKEAIRLFPAIGIAMPRVVPQTGTTMSGHYLPPGTIMSVNPYAAHRNADMFPDPETFKPERWLHDGSEEGKRAVGQLDSCWLGFGGGSRSCPGQYLARFFVIKLLARLFGEFDVEVRGEPKFASWFSCHFYGVEVSMKER</sequence>
<feature type="binding site" description="axial binding residue" evidence="5">
    <location>
        <position position="488"/>
    </location>
    <ligand>
        <name>heme</name>
        <dbReference type="ChEBI" id="CHEBI:30413"/>
    </ligand>
    <ligandPart>
        <name>Fe</name>
        <dbReference type="ChEBI" id="CHEBI:18248"/>
    </ligandPart>
</feature>
<accession>A0A6A5ZCT4</accession>
<dbReference type="PANTHER" id="PTHR24305">
    <property type="entry name" value="CYTOCHROME P450"/>
    <property type="match status" value="1"/>
</dbReference>
<dbReference type="GO" id="GO:0005506">
    <property type="term" value="F:iron ion binding"/>
    <property type="evidence" value="ECO:0007669"/>
    <property type="project" value="InterPro"/>
</dbReference>
<gene>
    <name evidence="7" type="ORF">BDV96DRAFT_644695</name>
</gene>
<keyword evidence="3 5" id="KW-0479">Metal-binding</keyword>
<dbReference type="Proteomes" id="UP000799770">
    <property type="component" value="Unassembled WGS sequence"/>
</dbReference>
<dbReference type="OrthoDB" id="3934656at2759"/>
<evidence type="ECO:0000256" key="4">
    <source>
        <dbReference type="ARBA" id="ARBA00023004"/>
    </source>
</evidence>
<evidence type="ECO:0000256" key="2">
    <source>
        <dbReference type="ARBA" id="ARBA00010617"/>
    </source>
</evidence>
<dbReference type="Pfam" id="PF00067">
    <property type="entry name" value="p450"/>
    <property type="match status" value="2"/>
</dbReference>
<keyword evidence="5 6" id="KW-0349">Heme</keyword>
<dbReference type="InterPro" id="IPR050121">
    <property type="entry name" value="Cytochrome_P450_monoxygenase"/>
</dbReference>
<dbReference type="PROSITE" id="PS00086">
    <property type="entry name" value="CYTOCHROME_P450"/>
    <property type="match status" value="1"/>
</dbReference>
<proteinExistence type="inferred from homology"/>
<dbReference type="PRINTS" id="PR00465">
    <property type="entry name" value="EP450IV"/>
</dbReference>
<dbReference type="PRINTS" id="PR00385">
    <property type="entry name" value="P450"/>
</dbReference>
<evidence type="ECO:0000313" key="7">
    <source>
        <dbReference type="EMBL" id="KAF2117272.1"/>
    </source>
</evidence>
<dbReference type="EMBL" id="ML977319">
    <property type="protein sequence ID" value="KAF2117272.1"/>
    <property type="molecule type" value="Genomic_DNA"/>
</dbReference>
<dbReference type="InterPro" id="IPR002403">
    <property type="entry name" value="Cyt_P450_E_grp-IV"/>
</dbReference>
<evidence type="ECO:0000313" key="8">
    <source>
        <dbReference type="Proteomes" id="UP000799770"/>
    </source>
</evidence>
<dbReference type="PANTHER" id="PTHR24305:SF232">
    <property type="entry name" value="P450, PUTATIVE (EUROFUNG)-RELATED"/>
    <property type="match status" value="1"/>
</dbReference>
<keyword evidence="6" id="KW-0503">Monooxygenase</keyword>
<dbReference type="InterPro" id="IPR001128">
    <property type="entry name" value="Cyt_P450"/>
</dbReference>
<dbReference type="InterPro" id="IPR036396">
    <property type="entry name" value="Cyt_P450_sf"/>
</dbReference>
<comment type="cofactor">
    <cofactor evidence="1 5">
        <name>heme</name>
        <dbReference type="ChEBI" id="CHEBI:30413"/>
    </cofactor>
</comment>
<evidence type="ECO:0000256" key="3">
    <source>
        <dbReference type="ARBA" id="ARBA00022723"/>
    </source>
</evidence>
<reference evidence="7" key="1">
    <citation type="journal article" date="2020" name="Stud. Mycol.">
        <title>101 Dothideomycetes genomes: a test case for predicting lifestyles and emergence of pathogens.</title>
        <authorList>
            <person name="Haridas S."/>
            <person name="Albert R."/>
            <person name="Binder M."/>
            <person name="Bloem J."/>
            <person name="Labutti K."/>
            <person name="Salamov A."/>
            <person name="Andreopoulos B."/>
            <person name="Baker S."/>
            <person name="Barry K."/>
            <person name="Bills G."/>
            <person name="Bluhm B."/>
            <person name="Cannon C."/>
            <person name="Castanera R."/>
            <person name="Culley D."/>
            <person name="Daum C."/>
            <person name="Ezra D."/>
            <person name="Gonzalez J."/>
            <person name="Henrissat B."/>
            <person name="Kuo A."/>
            <person name="Liang C."/>
            <person name="Lipzen A."/>
            <person name="Lutzoni F."/>
            <person name="Magnuson J."/>
            <person name="Mondo S."/>
            <person name="Nolan M."/>
            <person name="Ohm R."/>
            <person name="Pangilinan J."/>
            <person name="Park H.-J."/>
            <person name="Ramirez L."/>
            <person name="Alfaro M."/>
            <person name="Sun H."/>
            <person name="Tritt A."/>
            <person name="Yoshinaga Y."/>
            <person name="Zwiers L.-H."/>
            <person name="Turgeon B."/>
            <person name="Goodwin S."/>
            <person name="Spatafora J."/>
            <person name="Crous P."/>
            <person name="Grigoriev I."/>
        </authorList>
    </citation>
    <scope>NUCLEOTIDE SEQUENCE</scope>
    <source>
        <strain evidence="7">CBS 627.86</strain>
    </source>
</reference>
<dbReference type="Gene3D" id="1.10.630.10">
    <property type="entry name" value="Cytochrome P450"/>
    <property type="match status" value="1"/>
</dbReference>